<feature type="non-terminal residue" evidence="3">
    <location>
        <position position="1"/>
    </location>
</feature>
<comment type="caution">
    <text evidence="3">The sequence shown here is derived from an EMBL/GenBank/DDBJ whole genome shotgun (WGS) entry which is preliminary data.</text>
</comment>
<feature type="region of interest" description="Disordered" evidence="1">
    <location>
        <begin position="1"/>
        <end position="27"/>
    </location>
</feature>
<keyword evidence="2" id="KW-0812">Transmembrane</keyword>
<reference evidence="3 4" key="1">
    <citation type="submission" date="2019-08" db="EMBL/GenBank/DDBJ databases">
        <title>A chromosome-level genome assembly, high-density linkage maps, and genome scans reveal the genomic architecture of hybrid incompatibilities underlying speciation via character displacement in darters (Percidae: Etheostominae).</title>
        <authorList>
            <person name="Moran R.L."/>
            <person name="Catchen J.M."/>
            <person name="Fuller R.C."/>
        </authorList>
    </citation>
    <scope>NUCLEOTIDE SEQUENCE [LARGE SCALE GENOMIC DNA]</scope>
    <source>
        <strain evidence="3">EspeVRDwgs_2016</strain>
        <tissue evidence="3">Muscle</tissue>
    </source>
</reference>
<gene>
    <name evidence="3" type="ORF">FQN60_008881</name>
</gene>
<evidence type="ECO:0000313" key="4">
    <source>
        <dbReference type="Proteomes" id="UP000327493"/>
    </source>
</evidence>
<protein>
    <submittedName>
        <fullName evidence="3">Uncharacterized protein</fullName>
    </submittedName>
</protein>
<sequence>SEPGALGAKFKLKSNSKSSASSPEEELLLLEEEEEDVETDLEDAGETEAACNVLCLSVVVVPHFFVHARTLGLGRGAQSWARGNFGYIVRPHALLVLRLNPHPVVLFVLVIIVLIGWILKVALGHCFSQACGCVADCPSAVETDVDNTPDTPHFLRGEL</sequence>
<accession>A0A5J5CQS9</accession>
<organism evidence="3 4">
    <name type="scientific">Etheostoma spectabile</name>
    <name type="common">orangethroat darter</name>
    <dbReference type="NCBI Taxonomy" id="54343"/>
    <lineage>
        <taxon>Eukaryota</taxon>
        <taxon>Metazoa</taxon>
        <taxon>Chordata</taxon>
        <taxon>Craniata</taxon>
        <taxon>Vertebrata</taxon>
        <taxon>Euteleostomi</taxon>
        <taxon>Actinopterygii</taxon>
        <taxon>Neopterygii</taxon>
        <taxon>Teleostei</taxon>
        <taxon>Neoteleostei</taxon>
        <taxon>Acanthomorphata</taxon>
        <taxon>Eupercaria</taxon>
        <taxon>Perciformes</taxon>
        <taxon>Percoidei</taxon>
        <taxon>Percidae</taxon>
        <taxon>Etheostomatinae</taxon>
        <taxon>Etheostoma</taxon>
    </lineage>
</organism>
<keyword evidence="2" id="KW-0472">Membrane</keyword>
<proteinExistence type="predicted"/>
<dbReference type="Proteomes" id="UP000327493">
    <property type="component" value="Chromosome 20"/>
</dbReference>
<dbReference type="AlphaFoldDB" id="A0A5J5CQS9"/>
<dbReference type="EMBL" id="VOFY01000020">
    <property type="protein sequence ID" value="KAA8582141.1"/>
    <property type="molecule type" value="Genomic_DNA"/>
</dbReference>
<evidence type="ECO:0000256" key="1">
    <source>
        <dbReference type="SAM" id="MobiDB-lite"/>
    </source>
</evidence>
<keyword evidence="2" id="KW-1133">Transmembrane helix</keyword>
<feature type="compositionally biased region" description="Low complexity" evidence="1">
    <location>
        <begin position="13"/>
        <end position="22"/>
    </location>
</feature>
<name>A0A5J5CQS9_9PERO</name>
<evidence type="ECO:0000313" key="3">
    <source>
        <dbReference type="EMBL" id="KAA8582141.1"/>
    </source>
</evidence>
<keyword evidence="4" id="KW-1185">Reference proteome</keyword>
<evidence type="ECO:0000256" key="2">
    <source>
        <dbReference type="SAM" id="Phobius"/>
    </source>
</evidence>
<feature type="transmembrane region" description="Helical" evidence="2">
    <location>
        <begin position="104"/>
        <end position="123"/>
    </location>
</feature>